<dbReference type="EMBL" id="VSWC01000027">
    <property type="protein sequence ID" value="KAA1110718.1"/>
    <property type="molecule type" value="Genomic_DNA"/>
</dbReference>
<dbReference type="FunFam" id="1.20.1250.20:FF:001079">
    <property type="entry name" value="Uncharacterized protein"/>
    <property type="match status" value="1"/>
</dbReference>
<keyword evidence="3 8" id="KW-0813">Transport</keyword>
<keyword evidence="6 9" id="KW-0472">Membrane</keyword>
<feature type="transmembrane region" description="Helical" evidence="9">
    <location>
        <begin position="114"/>
        <end position="135"/>
    </location>
</feature>
<evidence type="ECO:0000256" key="9">
    <source>
        <dbReference type="SAM" id="Phobius"/>
    </source>
</evidence>
<reference evidence="11 12" key="1">
    <citation type="submission" date="2019-05" db="EMBL/GenBank/DDBJ databases">
        <title>Emergence of the Ug99 lineage of the wheat stem rust pathogen through somatic hybridization.</title>
        <authorList>
            <person name="Li F."/>
            <person name="Upadhyaya N.M."/>
            <person name="Sperschneider J."/>
            <person name="Matny O."/>
            <person name="Nguyen-Phuc H."/>
            <person name="Mago R."/>
            <person name="Raley C."/>
            <person name="Miller M.E."/>
            <person name="Silverstein K.A.T."/>
            <person name="Henningsen E."/>
            <person name="Hirsch C.D."/>
            <person name="Visser B."/>
            <person name="Pretorius Z.A."/>
            <person name="Steffenson B.J."/>
            <person name="Schwessinger B."/>
            <person name="Dodds P.N."/>
            <person name="Figueroa M."/>
        </authorList>
    </citation>
    <scope>NUCLEOTIDE SEQUENCE [LARGE SCALE GENOMIC DNA]</scope>
    <source>
        <strain evidence="11">21-0</strain>
    </source>
</reference>
<feature type="transmembrane region" description="Helical" evidence="9">
    <location>
        <begin position="371"/>
        <end position="396"/>
    </location>
</feature>
<dbReference type="InterPro" id="IPR050360">
    <property type="entry name" value="MFS_Sugar_Transporters"/>
</dbReference>
<dbReference type="SUPFAM" id="SSF103473">
    <property type="entry name" value="MFS general substrate transporter"/>
    <property type="match status" value="1"/>
</dbReference>
<evidence type="ECO:0000313" key="12">
    <source>
        <dbReference type="Proteomes" id="UP000324748"/>
    </source>
</evidence>
<comment type="caution">
    <text evidence="11">The sequence shown here is derived from an EMBL/GenBank/DDBJ whole genome shotgun (WGS) entry which is preliminary data.</text>
</comment>
<proteinExistence type="inferred from homology"/>
<dbReference type="Gene3D" id="1.20.1250.20">
    <property type="entry name" value="MFS general substrate transporter like domains"/>
    <property type="match status" value="1"/>
</dbReference>
<feature type="transmembrane region" description="Helical" evidence="9">
    <location>
        <begin position="408"/>
        <end position="430"/>
    </location>
</feature>
<comment type="subcellular location">
    <subcellularLocation>
        <location evidence="1">Membrane</location>
        <topology evidence="1">Multi-pass membrane protein</topology>
    </subcellularLocation>
</comment>
<evidence type="ECO:0000256" key="1">
    <source>
        <dbReference type="ARBA" id="ARBA00004141"/>
    </source>
</evidence>
<keyword evidence="12" id="KW-1185">Reference proteome</keyword>
<evidence type="ECO:0000313" key="11">
    <source>
        <dbReference type="EMBL" id="KAA1110718.1"/>
    </source>
</evidence>
<comment type="similarity">
    <text evidence="2 8">Belongs to the major facilitator superfamily. Sugar transporter (TC 2.A.1.1) family.</text>
</comment>
<protein>
    <recommendedName>
        <fullName evidence="10">Major facilitator superfamily (MFS) profile domain-containing protein</fullName>
    </recommendedName>
</protein>
<dbReference type="GO" id="GO:0016020">
    <property type="term" value="C:membrane"/>
    <property type="evidence" value="ECO:0007669"/>
    <property type="project" value="UniProtKB-SubCell"/>
</dbReference>
<feature type="transmembrane region" description="Helical" evidence="9">
    <location>
        <begin position="185"/>
        <end position="207"/>
    </location>
</feature>
<evidence type="ECO:0000256" key="2">
    <source>
        <dbReference type="ARBA" id="ARBA00010992"/>
    </source>
</evidence>
<keyword evidence="4 9" id="KW-0812">Transmembrane</keyword>
<comment type="catalytic activity">
    <reaction evidence="7">
        <text>myo-inositol(out) + H(+)(out) = myo-inositol(in) + H(+)(in)</text>
        <dbReference type="Rhea" id="RHEA:60364"/>
        <dbReference type="ChEBI" id="CHEBI:15378"/>
        <dbReference type="ChEBI" id="CHEBI:17268"/>
    </reaction>
</comment>
<feature type="transmembrane region" description="Helical" evidence="9">
    <location>
        <begin position="336"/>
        <end position="359"/>
    </location>
</feature>
<feature type="transmembrane region" description="Helical" evidence="9">
    <location>
        <begin position="56"/>
        <end position="76"/>
    </location>
</feature>
<evidence type="ECO:0000259" key="10">
    <source>
        <dbReference type="PROSITE" id="PS50850"/>
    </source>
</evidence>
<dbReference type="NCBIfam" id="TIGR00879">
    <property type="entry name" value="SP"/>
    <property type="match status" value="1"/>
</dbReference>
<keyword evidence="5 9" id="KW-1133">Transmembrane helix</keyword>
<dbReference type="PRINTS" id="PR00171">
    <property type="entry name" value="SUGRTRNSPORT"/>
</dbReference>
<feature type="domain" description="Major facilitator superfamily (MFS) profile" evidence="10">
    <location>
        <begin position="20"/>
        <end position="461"/>
    </location>
</feature>
<dbReference type="PROSITE" id="PS00217">
    <property type="entry name" value="SUGAR_TRANSPORT_2"/>
    <property type="match status" value="1"/>
</dbReference>
<evidence type="ECO:0000256" key="7">
    <source>
        <dbReference type="ARBA" id="ARBA00049119"/>
    </source>
</evidence>
<dbReference type="PANTHER" id="PTHR48022:SF28">
    <property type="entry name" value="MAJOR FACILITATOR SUPERFAMILY (MFS) PROFILE DOMAIN-CONTAINING PROTEIN-RELATED"/>
    <property type="match status" value="1"/>
</dbReference>
<dbReference type="GO" id="GO:0005351">
    <property type="term" value="F:carbohydrate:proton symporter activity"/>
    <property type="evidence" value="ECO:0007669"/>
    <property type="project" value="TreeGrafter"/>
</dbReference>
<feature type="transmembrane region" description="Helical" evidence="9">
    <location>
        <begin position="309"/>
        <end position="329"/>
    </location>
</feature>
<evidence type="ECO:0000256" key="5">
    <source>
        <dbReference type="ARBA" id="ARBA00022989"/>
    </source>
</evidence>
<dbReference type="InterPro" id="IPR003663">
    <property type="entry name" value="Sugar/inositol_transpt"/>
</dbReference>
<dbReference type="InterPro" id="IPR036259">
    <property type="entry name" value="MFS_trans_sf"/>
</dbReference>
<dbReference type="AlphaFoldDB" id="A0A5B0QBX3"/>
<feature type="transmembrane region" description="Helical" evidence="9">
    <location>
        <begin position="436"/>
        <end position="457"/>
    </location>
</feature>
<feature type="transmembrane region" description="Helical" evidence="9">
    <location>
        <begin position="88"/>
        <end position="108"/>
    </location>
</feature>
<feature type="transmembrane region" description="Helical" evidence="9">
    <location>
        <begin position="147"/>
        <end position="165"/>
    </location>
</feature>
<evidence type="ECO:0000256" key="4">
    <source>
        <dbReference type="ARBA" id="ARBA00022692"/>
    </source>
</evidence>
<evidence type="ECO:0000256" key="8">
    <source>
        <dbReference type="RuleBase" id="RU003346"/>
    </source>
</evidence>
<dbReference type="Proteomes" id="UP000324748">
    <property type="component" value="Unassembled WGS sequence"/>
</dbReference>
<gene>
    <name evidence="11" type="ORF">PGT21_030264</name>
</gene>
<organism evidence="11 12">
    <name type="scientific">Puccinia graminis f. sp. tritici</name>
    <dbReference type="NCBI Taxonomy" id="56615"/>
    <lineage>
        <taxon>Eukaryota</taxon>
        <taxon>Fungi</taxon>
        <taxon>Dikarya</taxon>
        <taxon>Basidiomycota</taxon>
        <taxon>Pucciniomycotina</taxon>
        <taxon>Pucciniomycetes</taxon>
        <taxon>Pucciniales</taxon>
        <taxon>Pucciniaceae</taxon>
        <taxon>Puccinia</taxon>
    </lineage>
</organism>
<dbReference type="InterPro" id="IPR020846">
    <property type="entry name" value="MFS_dom"/>
</dbReference>
<sequence length="542" mass="60063">MAATTRMWKSFQANHSFHLVATLTGLSFALMGYENGLFGGLTDNPQWKQRFGYPSRLSMSTIVAIYQIGCLIGSMVTSVCGEALGRKMTIRLGAIWMSGGALLQTLSLSRESLIIGRILSGIGMGFISSTAPVLLAEVSPSAKRGKYACAQLSTLNLGICLSYWMNYGTMMRLTGSATFQLPIAFQYSMIIPIAALTCMVPESPLWLMFHNQASKALDVLTSLEGAQPNEAVIRGKFLEMEANVIYENSIEDIGYKVLFQNDGLRTRERMLIACSVQSFQQLGGVNAIVYHAHFLFSSCLGFSEKASSLISALLFTWFFMASFVPWFLIDTLGRRILMIPSVAIMGSIFAALAGITKQIEENTQDSDRYRIAAAVLSFIFLAVFSIGFQATVWFYPPEILPQRVRAQGTAIATACNWALNFFVVECFPLATEKIGWKTYLIFMALNILFVPIMFFYFPETKGKTLEEIDLMFGDTVSAERRRCTLHKIQHSLRGIDTLGEHGKSILDYKVRNVQTDAEKSDRGNVDATAIYLSHKKGTISVS</sequence>
<accession>A0A5B0QBX3</accession>
<dbReference type="Pfam" id="PF00083">
    <property type="entry name" value="Sugar_tr"/>
    <property type="match status" value="1"/>
</dbReference>
<dbReference type="PANTHER" id="PTHR48022">
    <property type="entry name" value="PLASTIDIC GLUCOSE TRANSPORTER 4"/>
    <property type="match status" value="1"/>
</dbReference>
<name>A0A5B0QBX3_PUCGR</name>
<dbReference type="InterPro" id="IPR005829">
    <property type="entry name" value="Sugar_transporter_CS"/>
</dbReference>
<evidence type="ECO:0000256" key="6">
    <source>
        <dbReference type="ARBA" id="ARBA00023136"/>
    </source>
</evidence>
<evidence type="ECO:0000256" key="3">
    <source>
        <dbReference type="ARBA" id="ARBA00022448"/>
    </source>
</evidence>
<dbReference type="InterPro" id="IPR005828">
    <property type="entry name" value="MFS_sugar_transport-like"/>
</dbReference>
<dbReference type="OrthoDB" id="2544694at2759"/>
<dbReference type="PROSITE" id="PS50850">
    <property type="entry name" value="MFS"/>
    <property type="match status" value="1"/>
</dbReference>